<proteinExistence type="predicted"/>
<dbReference type="OrthoDB" id="9204516at2"/>
<evidence type="ECO:0000313" key="2">
    <source>
        <dbReference type="Proteomes" id="UP000031197"/>
    </source>
</evidence>
<reference evidence="1 2" key="1">
    <citation type="submission" date="2014-12" db="EMBL/GenBank/DDBJ databases">
        <title>Genome sequencing of Alteromonas marina AD001.</title>
        <authorList>
            <person name="Adrian T.G.S."/>
            <person name="Chan K.G."/>
        </authorList>
    </citation>
    <scope>NUCLEOTIDE SEQUENCE [LARGE SCALE GENOMIC DNA]</scope>
    <source>
        <strain evidence="1 2">AD001</strain>
    </source>
</reference>
<dbReference type="Pfam" id="PF04222">
    <property type="entry name" value="DUF416"/>
    <property type="match status" value="1"/>
</dbReference>
<dbReference type="InterPro" id="IPR023381">
    <property type="entry name" value="YP001051499.1-like_dom_sf"/>
</dbReference>
<evidence type="ECO:0008006" key="3">
    <source>
        <dbReference type="Google" id="ProtNLM"/>
    </source>
</evidence>
<accession>A0A0B3Z9B7</accession>
<dbReference type="InterPro" id="IPR007338">
    <property type="entry name" value="DUF416"/>
</dbReference>
<organism evidence="1 2">
    <name type="scientific">Alteromonas marina</name>
    <dbReference type="NCBI Taxonomy" id="203795"/>
    <lineage>
        <taxon>Bacteria</taxon>
        <taxon>Pseudomonadati</taxon>
        <taxon>Pseudomonadota</taxon>
        <taxon>Gammaproteobacteria</taxon>
        <taxon>Alteromonadales</taxon>
        <taxon>Alteromonadaceae</taxon>
        <taxon>Alteromonas/Salinimonas group</taxon>
        <taxon>Alteromonas</taxon>
    </lineage>
</organism>
<sequence>MAKQKLNTFGRVRALEGWKAVAFGAALLERMLPNYTLFCELTESGDASALRNCLNLVWETLKSPKSKFNIAVQLEKVEVATPDTSEHDNYGVYPAIDAAIGLAGLLNLMAGDDPQGAVVISKLSQGSVEAYLLESEEADDETVKEHPLMAFEVEVQNELLDYVEQAKYPAKAADEMKALALEAGISNIGLELQ</sequence>
<evidence type="ECO:0000313" key="1">
    <source>
        <dbReference type="EMBL" id="KHT55026.1"/>
    </source>
</evidence>
<comment type="caution">
    <text evidence="1">The sequence shown here is derived from an EMBL/GenBank/DDBJ whole genome shotgun (WGS) entry which is preliminary data.</text>
</comment>
<gene>
    <name evidence="1" type="ORF">RJ41_05490</name>
</gene>
<keyword evidence="2" id="KW-1185">Reference proteome</keyword>
<dbReference type="Proteomes" id="UP000031197">
    <property type="component" value="Unassembled WGS sequence"/>
</dbReference>
<dbReference type="RefSeq" id="WP_039217981.1">
    <property type="nucleotide sequence ID" value="NZ_JWLW01000010.1"/>
</dbReference>
<name>A0A0B3Z9B7_9ALTE</name>
<dbReference type="Gene3D" id="1.20.1590.10">
    <property type="entry name" value="YP_001051499.1 domain like"/>
    <property type="match status" value="1"/>
</dbReference>
<dbReference type="EMBL" id="JWLW01000010">
    <property type="protein sequence ID" value="KHT55026.1"/>
    <property type="molecule type" value="Genomic_DNA"/>
</dbReference>
<dbReference type="AlphaFoldDB" id="A0A0B3Z9B7"/>
<protein>
    <recommendedName>
        <fullName evidence="3">DUF416 family protein</fullName>
    </recommendedName>
</protein>